<dbReference type="GO" id="GO:0000976">
    <property type="term" value="F:transcription cis-regulatory region binding"/>
    <property type="evidence" value="ECO:0007669"/>
    <property type="project" value="TreeGrafter"/>
</dbReference>
<evidence type="ECO:0000256" key="4">
    <source>
        <dbReference type="ARBA" id="ARBA00023163"/>
    </source>
</evidence>
<dbReference type="SUPFAM" id="SSF46785">
    <property type="entry name" value="Winged helix' DNA-binding domain"/>
    <property type="match status" value="1"/>
</dbReference>
<accession>A0A9N8QVK8</accession>
<dbReference type="InterPro" id="IPR036390">
    <property type="entry name" value="WH_DNA-bd_sf"/>
</dbReference>
<keyword evidence="7" id="KW-1185">Reference proteome</keyword>
<dbReference type="InterPro" id="IPR036388">
    <property type="entry name" value="WH-like_DNA-bd_sf"/>
</dbReference>
<dbReference type="CDD" id="cd08420">
    <property type="entry name" value="PBP2_CysL_like"/>
    <property type="match status" value="1"/>
</dbReference>
<keyword evidence="4" id="KW-0804">Transcription</keyword>
<keyword evidence="3" id="KW-0238">DNA-binding</keyword>
<dbReference type="Pfam" id="PF00126">
    <property type="entry name" value="HTH_1"/>
    <property type="match status" value="1"/>
</dbReference>
<dbReference type="PANTHER" id="PTHR30126">
    <property type="entry name" value="HTH-TYPE TRANSCRIPTIONAL REGULATOR"/>
    <property type="match status" value="1"/>
</dbReference>
<dbReference type="Gene3D" id="3.40.190.290">
    <property type="match status" value="1"/>
</dbReference>
<evidence type="ECO:0000259" key="5">
    <source>
        <dbReference type="PROSITE" id="PS50931"/>
    </source>
</evidence>
<name>A0A9N8QVK8_9BURK</name>
<dbReference type="EMBL" id="CAJNAS010000004">
    <property type="protein sequence ID" value="CAE6878288.1"/>
    <property type="molecule type" value="Genomic_DNA"/>
</dbReference>
<evidence type="ECO:0000313" key="7">
    <source>
        <dbReference type="Proteomes" id="UP000675121"/>
    </source>
</evidence>
<dbReference type="Gene3D" id="1.10.10.10">
    <property type="entry name" value="Winged helix-like DNA-binding domain superfamily/Winged helix DNA-binding domain"/>
    <property type="match status" value="1"/>
</dbReference>
<dbReference type="GO" id="GO:0003700">
    <property type="term" value="F:DNA-binding transcription factor activity"/>
    <property type="evidence" value="ECO:0007669"/>
    <property type="project" value="InterPro"/>
</dbReference>
<protein>
    <submittedName>
        <fullName evidence="6">HTH-type transcriptional regulator CysL</fullName>
    </submittedName>
</protein>
<evidence type="ECO:0000313" key="6">
    <source>
        <dbReference type="EMBL" id="CAE6878288.1"/>
    </source>
</evidence>
<comment type="caution">
    <text evidence="6">The sequence shown here is derived from an EMBL/GenBank/DDBJ whole genome shotgun (WGS) entry which is preliminary data.</text>
</comment>
<dbReference type="Pfam" id="PF03466">
    <property type="entry name" value="LysR_substrate"/>
    <property type="match status" value="1"/>
</dbReference>
<evidence type="ECO:0000256" key="1">
    <source>
        <dbReference type="ARBA" id="ARBA00009437"/>
    </source>
</evidence>
<reference evidence="6" key="1">
    <citation type="submission" date="2021-02" db="EMBL/GenBank/DDBJ databases">
        <authorList>
            <person name="Vanwijnsberghe S."/>
        </authorList>
    </citation>
    <scope>NUCLEOTIDE SEQUENCE</scope>
    <source>
        <strain evidence="6">R-70211</strain>
    </source>
</reference>
<dbReference type="PROSITE" id="PS50931">
    <property type="entry name" value="HTH_LYSR"/>
    <property type="match status" value="1"/>
</dbReference>
<dbReference type="AlphaFoldDB" id="A0A9N8QVK8"/>
<proteinExistence type="inferred from homology"/>
<feature type="domain" description="HTH lysR-type" evidence="5">
    <location>
        <begin position="1"/>
        <end position="58"/>
    </location>
</feature>
<keyword evidence="2" id="KW-0805">Transcription regulation</keyword>
<dbReference type="SUPFAM" id="SSF53850">
    <property type="entry name" value="Periplasmic binding protein-like II"/>
    <property type="match status" value="1"/>
</dbReference>
<dbReference type="PRINTS" id="PR00039">
    <property type="entry name" value="HTHLYSR"/>
</dbReference>
<dbReference type="Proteomes" id="UP000675121">
    <property type="component" value="Unassembled WGS sequence"/>
</dbReference>
<dbReference type="RefSeq" id="WP_201070878.1">
    <property type="nucleotide sequence ID" value="NZ_CAJNAS010000004.1"/>
</dbReference>
<dbReference type="InterPro" id="IPR005119">
    <property type="entry name" value="LysR_subst-bd"/>
</dbReference>
<sequence>MTLDQLRIFVAVAEQQHVTRAADVLALSQSAVSSSIAALEAQYDIKLFHRIRRNIVLTDAGQQFLDEARAVLARASSAGNVLADLAGLRRGALSLAASQTVANYWIPKVMQRFHAAYPGISLKLSITNTGQVVRQVAEGAVDLGFVEDQVDTDGLEVRAVAQDELVLVVAPSHPWAGRDSTATDLIDLRESAWVLREQESGTRGIFEKMVRSLGGDPAGFEIALELPSNEAVRSAVEAGAGATVMSRLVAASSLNAGTLIALSWPLPSRDFLMLRHQQRYVTEAMRVFFEMASEWGSLESPARMANQGA</sequence>
<evidence type="ECO:0000256" key="2">
    <source>
        <dbReference type="ARBA" id="ARBA00023015"/>
    </source>
</evidence>
<dbReference type="InterPro" id="IPR000847">
    <property type="entry name" value="LysR_HTH_N"/>
</dbReference>
<comment type="similarity">
    <text evidence="1">Belongs to the LysR transcriptional regulatory family.</text>
</comment>
<dbReference type="PANTHER" id="PTHR30126:SF39">
    <property type="entry name" value="HTH-TYPE TRANSCRIPTIONAL REGULATOR CYSL"/>
    <property type="match status" value="1"/>
</dbReference>
<organism evidence="6 7">
    <name type="scientific">Paraburkholderia domus</name>
    <dbReference type="NCBI Taxonomy" id="2793075"/>
    <lineage>
        <taxon>Bacteria</taxon>
        <taxon>Pseudomonadati</taxon>
        <taxon>Pseudomonadota</taxon>
        <taxon>Betaproteobacteria</taxon>
        <taxon>Burkholderiales</taxon>
        <taxon>Burkholderiaceae</taxon>
        <taxon>Paraburkholderia</taxon>
    </lineage>
</organism>
<dbReference type="FunFam" id="1.10.10.10:FF:000001">
    <property type="entry name" value="LysR family transcriptional regulator"/>
    <property type="match status" value="1"/>
</dbReference>
<evidence type="ECO:0000256" key="3">
    <source>
        <dbReference type="ARBA" id="ARBA00023125"/>
    </source>
</evidence>
<gene>
    <name evidence="6" type="primary">cysL</name>
    <name evidence="6" type="ORF">R70211_01942</name>
</gene>